<name>A0AAD5QGE3_PARTN</name>
<sequence length="115" mass="13909">MTTKSSKKPKSAFLVLKFQLECSNDSTDCYCLHYRMFLMPTMLTNNYIYICLILLILLKMKFLYKLHRVILTNLLRKIYHANLINTLRKFPYPHLKSYIPRDLEYQTDERIFPYS</sequence>
<keyword evidence="1" id="KW-0472">Membrane</keyword>
<evidence type="ECO:0000313" key="3">
    <source>
        <dbReference type="Proteomes" id="UP001196413"/>
    </source>
</evidence>
<protein>
    <submittedName>
        <fullName evidence="2">Uncharacterized protein</fullName>
    </submittedName>
</protein>
<evidence type="ECO:0000313" key="2">
    <source>
        <dbReference type="EMBL" id="KAJ1350277.1"/>
    </source>
</evidence>
<keyword evidence="1" id="KW-1133">Transmembrane helix</keyword>
<reference evidence="2" key="1">
    <citation type="submission" date="2021-06" db="EMBL/GenBank/DDBJ databases">
        <title>Parelaphostrongylus tenuis whole genome reference sequence.</title>
        <authorList>
            <person name="Garwood T.J."/>
            <person name="Larsen P.A."/>
            <person name="Fountain-Jones N.M."/>
            <person name="Garbe J.R."/>
            <person name="Macchietto M.G."/>
            <person name="Kania S.A."/>
            <person name="Gerhold R.W."/>
            <person name="Richards J.E."/>
            <person name="Wolf T.M."/>
        </authorList>
    </citation>
    <scope>NUCLEOTIDE SEQUENCE</scope>
    <source>
        <strain evidence="2">MNPRO001-30</strain>
        <tissue evidence="2">Meninges</tissue>
    </source>
</reference>
<gene>
    <name evidence="2" type="ORF">KIN20_006033</name>
</gene>
<accession>A0AAD5QGE3</accession>
<dbReference type="Proteomes" id="UP001196413">
    <property type="component" value="Unassembled WGS sequence"/>
</dbReference>
<comment type="caution">
    <text evidence="2">The sequence shown here is derived from an EMBL/GenBank/DDBJ whole genome shotgun (WGS) entry which is preliminary data.</text>
</comment>
<evidence type="ECO:0000256" key="1">
    <source>
        <dbReference type="SAM" id="Phobius"/>
    </source>
</evidence>
<organism evidence="2 3">
    <name type="scientific">Parelaphostrongylus tenuis</name>
    <name type="common">Meningeal worm</name>
    <dbReference type="NCBI Taxonomy" id="148309"/>
    <lineage>
        <taxon>Eukaryota</taxon>
        <taxon>Metazoa</taxon>
        <taxon>Ecdysozoa</taxon>
        <taxon>Nematoda</taxon>
        <taxon>Chromadorea</taxon>
        <taxon>Rhabditida</taxon>
        <taxon>Rhabditina</taxon>
        <taxon>Rhabditomorpha</taxon>
        <taxon>Strongyloidea</taxon>
        <taxon>Metastrongylidae</taxon>
        <taxon>Parelaphostrongylus</taxon>
    </lineage>
</organism>
<feature type="transmembrane region" description="Helical" evidence="1">
    <location>
        <begin position="46"/>
        <end position="64"/>
    </location>
</feature>
<keyword evidence="3" id="KW-1185">Reference proteome</keyword>
<dbReference type="EMBL" id="JAHQIW010000828">
    <property type="protein sequence ID" value="KAJ1350277.1"/>
    <property type="molecule type" value="Genomic_DNA"/>
</dbReference>
<keyword evidence="1" id="KW-0812">Transmembrane</keyword>
<proteinExistence type="predicted"/>
<dbReference type="AlphaFoldDB" id="A0AAD5QGE3"/>